<comment type="caution">
    <text evidence="1">The sequence shown here is derived from an EMBL/GenBank/DDBJ whole genome shotgun (WGS) entry which is preliminary data.</text>
</comment>
<gene>
    <name evidence="1" type="ORF">FC72_GL000385</name>
</gene>
<evidence type="ECO:0000313" key="1">
    <source>
        <dbReference type="EMBL" id="KRK64501.1"/>
    </source>
</evidence>
<organism evidence="1 2">
    <name type="scientific">Companilactobacillus tucceti DSM 20183</name>
    <dbReference type="NCBI Taxonomy" id="1423811"/>
    <lineage>
        <taxon>Bacteria</taxon>
        <taxon>Bacillati</taxon>
        <taxon>Bacillota</taxon>
        <taxon>Bacilli</taxon>
        <taxon>Lactobacillales</taxon>
        <taxon>Lactobacillaceae</taxon>
        <taxon>Companilactobacillus</taxon>
    </lineage>
</organism>
<dbReference type="AlphaFoldDB" id="A0A0R1IZ23"/>
<dbReference type="Proteomes" id="UP000050929">
    <property type="component" value="Unassembled WGS sequence"/>
</dbReference>
<name>A0A0R1IZ23_9LACO</name>
<proteinExistence type="predicted"/>
<dbReference type="PATRIC" id="fig|1423811.3.peg.386"/>
<accession>A0A0R1IZ23</accession>
<dbReference type="RefSeq" id="WP_057765845.1">
    <property type="nucleotide sequence ID" value="NZ_AZDG01000011.1"/>
</dbReference>
<dbReference type="OrthoDB" id="2879550at2"/>
<reference evidence="1 2" key="1">
    <citation type="journal article" date="2015" name="Genome Announc.">
        <title>Expanding the biotechnology potential of lactobacilli through comparative genomics of 213 strains and associated genera.</title>
        <authorList>
            <person name="Sun Z."/>
            <person name="Harris H.M."/>
            <person name="McCann A."/>
            <person name="Guo C."/>
            <person name="Argimon S."/>
            <person name="Zhang W."/>
            <person name="Yang X."/>
            <person name="Jeffery I.B."/>
            <person name="Cooney J.C."/>
            <person name="Kagawa T.F."/>
            <person name="Liu W."/>
            <person name="Song Y."/>
            <person name="Salvetti E."/>
            <person name="Wrobel A."/>
            <person name="Rasinkangas P."/>
            <person name="Parkhill J."/>
            <person name="Rea M.C."/>
            <person name="O'Sullivan O."/>
            <person name="Ritari J."/>
            <person name="Douillard F.P."/>
            <person name="Paul Ross R."/>
            <person name="Yang R."/>
            <person name="Briner A.E."/>
            <person name="Felis G.E."/>
            <person name="de Vos W.M."/>
            <person name="Barrangou R."/>
            <person name="Klaenhammer T.R."/>
            <person name="Caufield P.W."/>
            <person name="Cui Y."/>
            <person name="Zhang H."/>
            <person name="O'Toole P.W."/>
        </authorList>
    </citation>
    <scope>NUCLEOTIDE SEQUENCE [LARGE SCALE GENOMIC DNA]</scope>
    <source>
        <strain evidence="1 2">DSM 20183</strain>
    </source>
</reference>
<evidence type="ECO:0000313" key="2">
    <source>
        <dbReference type="Proteomes" id="UP000050929"/>
    </source>
</evidence>
<sequence length="63" mass="7094">MKVVPISENTKKIIEASPYSKKVKQILDQALIEMEVIGANPDETQVEVLTNHLAEMVKRSETQ</sequence>
<evidence type="ECO:0008006" key="3">
    <source>
        <dbReference type="Google" id="ProtNLM"/>
    </source>
</evidence>
<protein>
    <recommendedName>
        <fullName evidence="3">PRD domain-containing protein</fullName>
    </recommendedName>
</protein>
<keyword evidence="2" id="KW-1185">Reference proteome</keyword>
<dbReference type="STRING" id="1423811.FC72_GL000385"/>
<dbReference type="EMBL" id="AZDG01000011">
    <property type="protein sequence ID" value="KRK64501.1"/>
    <property type="molecule type" value="Genomic_DNA"/>
</dbReference>
<dbReference type="Gene3D" id="1.10.1790.10">
    <property type="entry name" value="PRD domain"/>
    <property type="match status" value="1"/>
</dbReference>